<comment type="function">
    <text evidence="1">The Vlp and Vsp proteins are antigenically distinct proteins, only one vlp or vsp gene is transcriptionally active at any one time. Switching between these genes is a mechanism of host immune response evasion.</text>
</comment>
<keyword evidence="10" id="KW-0614">Plasmid</keyword>
<evidence type="ECO:0000313" key="10">
    <source>
        <dbReference type="EMBL" id="AHH07925.1"/>
    </source>
</evidence>
<proteinExistence type="inferred from homology"/>
<accession>W5SM48</accession>
<dbReference type="GO" id="GO:0009279">
    <property type="term" value="C:cell outer membrane"/>
    <property type="evidence" value="ECO:0007669"/>
    <property type="project" value="UniProtKB-SubCell"/>
</dbReference>
<dbReference type="InterPro" id="IPR001800">
    <property type="entry name" value="Lipoprotein_OspC"/>
</dbReference>
<keyword evidence="6" id="KW-0564">Palmitate</keyword>
<dbReference type="HOGENOM" id="CLU_089887_0_0_12"/>
<evidence type="ECO:0000256" key="3">
    <source>
        <dbReference type="ARBA" id="ARBA00008719"/>
    </source>
</evidence>
<gene>
    <name evidence="10" type="ORF">BCD_1859</name>
</gene>
<organism evidence="10">
    <name type="scientific">Borrelia crocidurae DOU</name>
    <dbReference type="NCBI Taxonomy" id="1293575"/>
    <lineage>
        <taxon>Bacteria</taxon>
        <taxon>Pseudomonadati</taxon>
        <taxon>Spirochaetota</taxon>
        <taxon>Spirochaetia</taxon>
        <taxon>Spirochaetales</taxon>
        <taxon>Borreliaceae</taxon>
        <taxon>Borrelia</taxon>
    </lineage>
</organism>
<geneLocation type="plasmid" evidence="10">
    <name>unnamed</name>
</geneLocation>
<feature type="region of interest" description="Disordered" evidence="9">
    <location>
        <begin position="177"/>
        <end position="200"/>
    </location>
</feature>
<sequence>MFFAFKDKLENKKNKEAKRMKREKEVEGKRRVILMVMMVVVMVMGCNSGGVSGEGTGGEGKGRKGDGSVIDLKVIGEKIKSAVEFAQGVKEVHTLVKSIDELAKAIKKKIQAAGLQDDNGGKNGTLVSGVFSVALDIQTKLVALEEKTSDNEFKKQVVDVKTKSNAFIDKLKSKHDDLGKQDSAVSDDDAKAAIDRSNNGDKGSTELSALNVSIDGLLKTVNEALTTVISELLTSAKKSK</sequence>
<dbReference type="InterPro" id="IPR036437">
    <property type="entry name" value="OspC-like_sf"/>
</dbReference>
<keyword evidence="7" id="KW-0998">Cell outer membrane</keyword>
<evidence type="ECO:0000256" key="9">
    <source>
        <dbReference type="SAM" id="MobiDB-lite"/>
    </source>
</evidence>
<comment type="subcellular location">
    <subcellularLocation>
        <location evidence="2">Cell outer membrane</location>
        <topology evidence="2">Lipid-anchor</topology>
    </subcellularLocation>
</comment>
<evidence type="ECO:0000256" key="7">
    <source>
        <dbReference type="ARBA" id="ARBA00023237"/>
    </source>
</evidence>
<keyword evidence="5" id="KW-0472">Membrane</keyword>
<dbReference type="AlphaFoldDB" id="W5SM48"/>
<protein>
    <submittedName>
        <fullName evidence="10">Variable outer membrane protein</fullName>
    </submittedName>
</protein>
<evidence type="ECO:0000256" key="4">
    <source>
        <dbReference type="ARBA" id="ARBA00022729"/>
    </source>
</evidence>
<evidence type="ECO:0000256" key="5">
    <source>
        <dbReference type="ARBA" id="ARBA00023136"/>
    </source>
</evidence>
<dbReference type="Pfam" id="PF01441">
    <property type="entry name" value="Lipoprotein_6"/>
    <property type="match status" value="1"/>
</dbReference>
<keyword evidence="4" id="KW-0732">Signal</keyword>
<evidence type="ECO:0000256" key="8">
    <source>
        <dbReference type="ARBA" id="ARBA00023288"/>
    </source>
</evidence>
<reference evidence="10" key="1">
    <citation type="submission" date="2013-02" db="EMBL/GenBank/DDBJ databases">
        <title>Comparative genomics of Borrelia species.</title>
        <authorList>
            <person name="Schwan T.G."/>
            <person name="Raffel S.J."/>
            <person name="Porcella S.F."/>
        </authorList>
    </citation>
    <scope>NUCLEOTIDE SEQUENCE</scope>
    <source>
        <strain evidence="10">DOU</strain>
        <plasmid evidence="10">unnamed</plasmid>
    </source>
</reference>
<evidence type="ECO:0000256" key="6">
    <source>
        <dbReference type="ARBA" id="ARBA00023139"/>
    </source>
</evidence>
<comment type="similarity">
    <text evidence="3">Belongs to the variable small protein (Vsp) family.</text>
</comment>
<dbReference type="SUPFAM" id="SSF63515">
    <property type="entry name" value="Outer surface protein C (OspC)"/>
    <property type="match status" value="1"/>
</dbReference>
<evidence type="ECO:0000256" key="1">
    <source>
        <dbReference type="ARBA" id="ARBA00003932"/>
    </source>
</evidence>
<dbReference type="EMBL" id="CP004343">
    <property type="protein sequence ID" value="AHH07925.1"/>
    <property type="molecule type" value="Genomic_DNA"/>
</dbReference>
<keyword evidence="8" id="KW-0449">Lipoprotein</keyword>
<evidence type="ECO:0000256" key="2">
    <source>
        <dbReference type="ARBA" id="ARBA00004459"/>
    </source>
</evidence>
<name>W5SM48_9SPIR</name>
<dbReference type="Gene3D" id="1.20.120.240">
    <property type="entry name" value="Lipoprotein, type 6"/>
    <property type="match status" value="1"/>
</dbReference>